<dbReference type="OMA" id="STHVIVY"/>
<keyword evidence="3" id="KW-0812">Transmembrane</keyword>
<feature type="domain" description="Cadherin" evidence="12">
    <location>
        <begin position="874"/>
        <end position="976"/>
    </location>
</feature>
<reference evidence="13 14" key="1">
    <citation type="submission" date="2014-11" db="EMBL/GenBank/DDBJ databases">
        <title>Genetic blueprint of the zoonotic pathogen Toxocara canis.</title>
        <authorList>
            <person name="Zhu X.-Q."/>
            <person name="Korhonen P.K."/>
            <person name="Cai H."/>
            <person name="Young N.D."/>
            <person name="Nejsum P."/>
            <person name="von Samson-Himmelstjerna G."/>
            <person name="Boag P.R."/>
            <person name="Tan P."/>
            <person name="Li Q."/>
            <person name="Min J."/>
            <person name="Yang Y."/>
            <person name="Wang X."/>
            <person name="Fang X."/>
            <person name="Hall R.S."/>
            <person name="Hofmann A."/>
            <person name="Sternberg P.W."/>
            <person name="Jex A.R."/>
            <person name="Gasser R.B."/>
        </authorList>
    </citation>
    <scope>NUCLEOTIDE SEQUENCE [LARGE SCALE GENOMIC DNA]</scope>
    <source>
        <strain evidence="13">PN_DK_2014</strain>
    </source>
</reference>
<dbReference type="PANTHER" id="PTHR24027">
    <property type="entry name" value="CADHERIN-23"/>
    <property type="match status" value="1"/>
</dbReference>
<dbReference type="InterPro" id="IPR015919">
    <property type="entry name" value="Cadherin-like_sf"/>
</dbReference>
<dbReference type="CDD" id="cd11304">
    <property type="entry name" value="Cadherin_repeat"/>
    <property type="match status" value="15"/>
</dbReference>
<name>A0A0B2V2G2_TOXCA</name>
<dbReference type="InterPro" id="IPR002126">
    <property type="entry name" value="Cadherin-like_dom"/>
</dbReference>
<feature type="domain" description="Cadherin" evidence="12">
    <location>
        <begin position="2026"/>
        <end position="2135"/>
    </location>
</feature>
<feature type="domain" description="Cadherin" evidence="12">
    <location>
        <begin position="569"/>
        <end position="655"/>
    </location>
</feature>
<feature type="domain" description="Cadherin" evidence="12">
    <location>
        <begin position="1697"/>
        <end position="1800"/>
    </location>
</feature>
<organism evidence="13 14">
    <name type="scientific">Toxocara canis</name>
    <name type="common">Canine roundworm</name>
    <dbReference type="NCBI Taxonomy" id="6265"/>
    <lineage>
        <taxon>Eukaryota</taxon>
        <taxon>Metazoa</taxon>
        <taxon>Ecdysozoa</taxon>
        <taxon>Nematoda</taxon>
        <taxon>Chromadorea</taxon>
        <taxon>Rhabditida</taxon>
        <taxon>Spirurina</taxon>
        <taxon>Ascaridomorpha</taxon>
        <taxon>Ascaridoidea</taxon>
        <taxon>Toxocaridae</taxon>
        <taxon>Toxocara</taxon>
    </lineage>
</organism>
<evidence type="ECO:0000256" key="2">
    <source>
        <dbReference type="ARBA" id="ARBA00022475"/>
    </source>
</evidence>
<feature type="domain" description="Cadherin" evidence="12">
    <location>
        <begin position="1395"/>
        <end position="1481"/>
    </location>
</feature>
<keyword evidence="9" id="KW-0472">Membrane</keyword>
<evidence type="ECO:0000256" key="4">
    <source>
        <dbReference type="ARBA" id="ARBA00022729"/>
    </source>
</evidence>
<proteinExistence type="predicted"/>
<dbReference type="FunFam" id="2.60.40.60:FF:000104">
    <property type="entry name" value="cadherin-23 isoform X1"/>
    <property type="match status" value="1"/>
</dbReference>
<dbReference type="GO" id="GO:0045296">
    <property type="term" value="F:cadherin binding"/>
    <property type="evidence" value="ECO:0007669"/>
    <property type="project" value="TreeGrafter"/>
</dbReference>
<dbReference type="InterPro" id="IPR020894">
    <property type="entry name" value="Cadherin_CS"/>
</dbReference>
<evidence type="ECO:0000256" key="9">
    <source>
        <dbReference type="ARBA" id="ARBA00023136"/>
    </source>
</evidence>
<evidence type="ECO:0000256" key="11">
    <source>
        <dbReference type="PROSITE-ProRule" id="PRU00043"/>
    </source>
</evidence>
<evidence type="ECO:0000313" key="14">
    <source>
        <dbReference type="Proteomes" id="UP000031036"/>
    </source>
</evidence>
<keyword evidence="8" id="KW-1133">Transmembrane helix</keyword>
<dbReference type="Pfam" id="PF00028">
    <property type="entry name" value="Cadherin"/>
    <property type="match status" value="9"/>
</dbReference>
<feature type="domain" description="Cadherin" evidence="12">
    <location>
        <begin position="1482"/>
        <end position="1595"/>
    </location>
</feature>
<dbReference type="GO" id="GO:0016342">
    <property type="term" value="C:catenin complex"/>
    <property type="evidence" value="ECO:0007669"/>
    <property type="project" value="TreeGrafter"/>
</dbReference>
<dbReference type="GO" id="GO:0016477">
    <property type="term" value="P:cell migration"/>
    <property type="evidence" value="ECO:0007669"/>
    <property type="project" value="TreeGrafter"/>
</dbReference>
<feature type="domain" description="Cadherin" evidence="12">
    <location>
        <begin position="156"/>
        <end position="295"/>
    </location>
</feature>
<dbReference type="OrthoDB" id="6252479at2759"/>
<keyword evidence="6 11" id="KW-0106">Calcium</keyword>
<feature type="domain" description="Cadherin" evidence="12">
    <location>
        <begin position="1169"/>
        <end position="1270"/>
    </location>
</feature>
<dbReference type="PANTHER" id="PTHR24027:SF438">
    <property type="entry name" value="CADHERIN 23"/>
    <property type="match status" value="1"/>
</dbReference>
<dbReference type="GO" id="GO:0008013">
    <property type="term" value="F:beta-catenin binding"/>
    <property type="evidence" value="ECO:0007669"/>
    <property type="project" value="TreeGrafter"/>
</dbReference>
<comment type="subcellular location">
    <subcellularLocation>
        <location evidence="1">Cell membrane</location>
        <topology evidence="1">Single-pass membrane protein</topology>
    </subcellularLocation>
</comment>
<feature type="domain" description="Cadherin" evidence="12">
    <location>
        <begin position="404"/>
        <end position="523"/>
    </location>
</feature>
<dbReference type="InterPro" id="IPR039808">
    <property type="entry name" value="Cadherin"/>
</dbReference>
<dbReference type="PROSITE" id="PS00232">
    <property type="entry name" value="CADHERIN_1"/>
    <property type="match status" value="3"/>
</dbReference>
<keyword evidence="2" id="KW-1003">Cell membrane</keyword>
<comment type="caution">
    <text evidence="13">The sequence shown here is derived from an EMBL/GenBank/DDBJ whole genome shotgun (WGS) entry which is preliminary data.</text>
</comment>
<dbReference type="FunFam" id="2.60.40.60:FF:000092">
    <property type="entry name" value="Protocadherin 8"/>
    <property type="match status" value="1"/>
</dbReference>
<evidence type="ECO:0000256" key="3">
    <source>
        <dbReference type="ARBA" id="ARBA00022692"/>
    </source>
</evidence>
<evidence type="ECO:0000256" key="1">
    <source>
        <dbReference type="ARBA" id="ARBA00004162"/>
    </source>
</evidence>
<keyword evidence="10" id="KW-0325">Glycoprotein</keyword>
<feature type="domain" description="Cadherin" evidence="12">
    <location>
        <begin position="656"/>
        <end position="759"/>
    </location>
</feature>
<feature type="domain" description="Cadherin" evidence="12">
    <location>
        <begin position="1596"/>
        <end position="1696"/>
    </location>
</feature>
<keyword evidence="14" id="KW-1185">Reference proteome</keyword>
<keyword evidence="7" id="KW-0130">Cell adhesion</keyword>
<dbReference type="PROSITE" id="PS50268">
    <property type="entry name" value="CADHERIN_2"/>
    <property type="match status" value="15"/>
</dbReference>
<dbReference type="Gene3D" id="2.60.40.60">
    <property type="entry name" value="Cadherins"/>
    <property type="match status" value="15"/>
</dbReference>
<evidence type="ECO:0000256" key="10">
    <source>
        <dbReference type="ARBA" id="ARBA00023180"/>
    </source>
</evidence>
<feature type="domain" description="Cadherin" evidence="12">
    <location>
        <begin position="1271"/>
        <end position="1374"/>
    </location>
</feature>
<dbReference type="Proteomes" id="UP000031036">
    <property type="component" value="Unassembled WGS sequence"/>
</dbReference>
<dbReference type="STRING" id="6265.A0A0B2V2G2"/>
<dbReference type="SMART" id="SM00112">
    <property type="entry name" value="CA"/>
    <property type="match status" value="15"/>
</dbReference>
<evidence type="ECO:0000256" key="6">
    <source>
        <dbReference type="ARBA" id="ARBA00022837"/>
    </source>
</evidence>
<evidence type="ECO:0000259" key="12">
    <source>
        <dbReference type="PROSITE" id="PS50268"/>
    </source>
</evidence>
<feature type="domain" description="Cadherin" evidence="12">
    <location>
        <begin position="760"/>
        <end position="860"/>
    </location>
</feature>
<keyword evidence="4" id="KW-0732">Signal</keyword>
<sequence>MLSKAIDVMHDRLPDIISTVFVLSVFQRCVFGQSLEEKGCVFPESEQRPFFFDISSAEPIGSVVIDTIVEPSDAQISIGSIRSRNLVDVDFSKRFALRRQQNRFSLIVNENIHLPPYPSSIRETYLYITIICNQRSYPLITVRITHKNLAAPHFYGKQPYSIDISKATTIGTAIETPILAIDWDPSTNYAIEYDIVDGNEDGYFELDSSNLMIHKPNNLPTEFNEDSWNLQQLPHIVRLILRKNLDFDENNRLITLNISASDSDETGPMSSYALLEIHVVNASEKEQQGGNAPFFKKCFYDASIIKNALVGTPIVQVEMADDIKEDAKRLQLTDASGIFTINPENGIISIANSEKLNQEQNNTFTIFATFEKTTNAERNETELCDRATIQVTYADANSNSPSFEKDLYKFTLPKGVQNGSTIGYIQANDSNEGSHGRIIYRLLNSSVPFAIHESDGVEGVQIITNFSSGQYNDISDAYTLIVEAVDLSTSRSAQSIVRVEKGKSQTTTDATIKNQIKLKKPDKAISSGYKREHSANTGFDDEQHEALGASFAFEQPTYRFGIYLLDDFVGKVRAIDRLNRNARIVYSITGSNAAHFTIDSNSGDIKIGDRSAISSQKKLSFSVIASNLSNKNRTATAVISVIIDSAEAVDLPPRFESRHYSLAIAENAEPQRIGVVQAYHPFAGDSDPIVYSVLPGVDSALFTVNANSGVVSSLQPFDYEDKKLYQFQVSGCLLHNKTFCGFSNVTVTVSDENDNSPEFEQPSYSVDLPIDTPVGTEIVRLSASDKDSGNNADVSYALKTPSAIFSLDYQSGLLKTVVPFPEAKKFHLVVEAFDHGYPTRRQSADVFVNVHDNNPSAPEFDQFRYDVTKLAPVPAGSVLVTLHADDPDPGLEGQIVYRFAPTEDARAAVDLSKFTINPKTGQLSTKARLTSEDSNPLQFVVEAVDQSPTFPRKTQTVVRINILSDSVEQVAFLPLPKRVYISTSKVPGSVILKVSATRTSAPPVFSAKEHDEANYFEMVGDELRVKSKLVEGSVNVTLRVDAGSAFAEHILNVVIMAERDKYPVFPHLTYDVQVPVNATFPLLAQTFVAALAHGTVVYGTYPSDSLPVGLTLDAATGDLYASKEFVGAFYDKPTIFIVIRARNAEYPQFYSDVGVALSVSSSDRGFSFPVQLYRLMLRENSPPGTVLNTTVTVGNRAAYDGVKYELRPSELFSIDDDGVIRSRVSIDAEKLSRDSRGIIEMIVIAHNGKEKANATVQIKIEDVNEYVPKFDRLVYNVDVPENVEPGHLIVAVHAFDKDFSEGDRLTYKITKGDEQSLLLITQNGSIYKSDSGRFDHEMTKVFNVTVIGVDKDGNSAETTVQIHVSDVNDNEPKIEEPLVWNVTEGKKGVGSKFIISATDADADHNGLVSFNIIQGNKNHSFNLKSLPENRAELSVISELDREVAARHLLTIEARDHGSPPLFSVATVFVNVVDENDTPPYFIQDDYKQTVPMDLPVGFPLLTVRAEDDDLNSKLVYSIRSDPSNMFAINKDTGAISFSANVSDRIVGLYEVAVDVNDGIHSSTVIVSVDVYRPNGTVNSNATETTQSKLNRAPTFLSDSYEFSVNEGIVGPIGSVNFWDPDNDSVILSVEPKSYRNLFAVDQINGTLSVLKALSYSMERERYTFLVLATDTGRPPLTAFANVIVTVIDVNDHKPEFDRRDYSAIIPSAVSTPYTVPLGIIVRDGDSGENAQIRFTLKGADADCFSVDSSLGSLTFDCAIDYVHKTNYTLKMVATDLNGRGQSSEADLVIFIAPPTTLPVVPTSSLEISGNNADISSSVDEANEVCSVSFVRSTDEIMFQLDRPLDEPLYAVQTRCSCEEHCSTHYSISDPSLQPYFTVLPNGQLKLVKKLSVSALKSKHLLDKSGKLMIPIQLKTDEGSVSQLTLFVLPQESRQTDDVTSTTAASVSTLSYYNKLTGAGSYDGSASSESVQRAESMVVPVDVDITSGTTKKGALSWSGGDGIVTGVAPLPTALPSKESSNHPPTFPYELYKSLMPEGRYGSGALLSLKPSEIRAEDVDEGKEGFVTYHIESERPSIPFFIRNTTGELIIFGNIDREETTQYAFDVVATDQGDPPLSGRTRVEVKILDVNDNYPVFMEAPIVVPLLEDVPLGTVVATIHAEDADEGRFGEVRFSLLNYTDTFTIDSKSGVLRTAKQLSTGENDVYKLTIVASDLGKPALKSTFEVGVPLC</sequence>
<dbReference type="FunFam" id="2.60.40.60:FF:000033">
    <property type="entry name" value="FAT atypical cadherin 1"/>
    <property type="match status" value="1"/>
</dbReference>
<evidence type="ECO:0000256" key="7">
    <source>
        <dbReference type="ARBA" id="ARBA00022889"/>
    </source>
</evidence>
<feature type="domain" description="Cadherin" evidence="12">
    <location>
        <begin position="296"/>
        <end position="403"/>
    </location>
</feature>
<dbReference type="PRINTS" id="PR00205">
    <property type="entry name" value="CADHERIN"/>
</dbReference>
<keyword evidence="5" id="KW-0677">Repeat</keyword>
<dbReference type="GO" id="GO:0007156">
    <property type="term" value="P:homophilic cell adhesion via plasma membrane adhesion molecules"/>
    <property type="evidence" value="ECO:0007669"/>
    <property type="project" value="InterPro"/>
</dbReference>
<protein>
    <submittedName>
        <fullName evidence="13">Protocadherin-16</fullName>
    </submittedName>
</protein>
<accession>A0A0B2V2G2</accession>
<dbReference type="FunFam" id="2.60.40.60:FF:000116">
    <property type="entry name" value="Dachsous cadherin-related 2"/>
    <property type="match status" value="1"/>
</dbReference>
<dbReference type="GO" id="GO:0005509">
    <property type="term" value="F:calcium ion binding"/>
    <property type="evidence" value="ECO:0007669"/>
    <property type="project" value="UniProtKB-UniRule"/>
</dbReference>
<feature type="domain" description="Cadherin" evidence="12">
    <location>
        <begin position="2136"/>
        <end position="2229"/>
    </location>
</feature>
<evidence type="ECO:0000256" key="5">
    <source>
        <dbReference type="ARBA" id="ARBA00022737"/>
    </source>
</evidence>
<dbReference type="SUPFAM" id="SSF49313">
    <property type="entry name" value="Cadherin-like"/>
    <property type="match status" value="15"/>
</dbReference>
<gene>
    <name evidence="13" type="primary">DCHS1</name>
    <name evidence="13" type="ORF">Tcan_10997</name>
</gene>
<evidence type="ECO:0000313" key="13">
    <source>
        <dbReference type="EMBL" id="KHN75669.1"/>
    </source>
</evidence>
<evidence type="ECO:0000256" key="8">
    <source>
        <dbReference type="ARBA" id="ARBA00022989"/>
    </source>
</evidence>
<dbReference type="EMBL" id="JPKZ01002643">
    <property type="protein sequence ID" value="KHN75669.1"/>
    <property type="molecule type" value="Genomic_DNA"/>
</dbReference>